<dbReference type="STRING" id="90262.A0A1X2I189"/>
<evidence type="ECO:0000256" key="4">
    <source>
        <dbReference type="ARBA" id="ARBA00022692"/>
    </source>
</evidence>
<feature type="compositionally biased region" description="Pro residues" evidence="7">
    <location>
        <begin position="414"/>
        <end position="425"/>
    </location>
</feature>
<proteinExistence type="inferred from homology"/>
<evidence type="ECO:0000256" key="6">
    <source>
        <dbReference type="ARBA" id="ARBA00023136"/>
    </source>
</evidence>
<gene>
    <name evidence="10" type="ORF">BCR42DRAFT_360697</name>
</gene>
<dbReference type="GO" id="GO:0006874">
    <property type="term" value="P:intracellular calcium ion homeostasis"/>
    <property type="evidence" value="ECO:0007669"/>
    <property type="project" value="TreeGrafter"/>
</dbReference>
<keyword evidence="4 8" id="KW-0812">Transmembrane</keyword>
<feature type="compositionally biased region" description="Low complexity" evidence="7">
    <location>
        <begin position="503"/>
        <end position="513"/>
    </location>
</feature>
<feature type="transmembrane region" description="Helical" evidence="8">
    <location>
        <begin position="7"/>
        <end position="24"/>
    </location>
</feature>
<feature type="transmembrane region" description="Helical" evidence="8">
    <location>
        <begin position="842"/>
        <end position="860"/>
    </location>
</feature>
<feature type="transmembrane region" description="Helical" evidence="8">
    <location>
        <begin position="942"/>
        <end position="960"/>
    </location>
</feature>
<evidence type="ECO:0000256" key="1">
    <source>
        <dbReference type="ARBA" id="ARBA00004141"/>
    </source>
</evidence>
<feature type="transmembrane region" description="Helical" evidence="8">
    <location>
        <begin position="181"/>
        <end position="200"/>
    </location>
</feature>
<dbReference type="Gene3D" id="1.20.1420.30">
    <property type="entry name" value="NCX, central ion-binding region"/>
    <property type="match status" value="2"/>
</dbReference>
<dbReference type="PANTHER" id="PTHR12266:SF0">
    <property type="entry name" value="MITOCHONDRIAL SODIUM_CALCIUM EXCHANGER PROTEIN"/>
    <property type="match status" value="1"/>
</dbReference>
<feature type="region of interest" description="Disordered" evidence="7">
    <location>
        <begin position="295"/>
        <end position="316"/>
    </location>
</feature>
<evidence type="ECO:0000256" key="5">
    <source>
        <dbReference type="ARBA" id="ARBA00022989"/>
    </source>
</evidence>
<dbReference type="EMBL" id="MCGE01000036">
    <property type="protein sequence ID" value="ORZ07190.1"/>
    <property type="molecule type" value="Genomic_DNA"/>
</dbReference>
<feature type="domain" description="Sodium/calcium exchanger membrane region" evidence="9">
    <location>
        <begin position="808"/>
        <end position="957"/>
    </location>
</feature>
<feature type="transmembrane region" description="Helical" evidence="8">
    <location>
        <begin position="119"/>
        <end position="141"/>
    </location>
</feature>
<evidence type="ECO:0000256" key="3">
    <source>
        <dbReference type="ARBA" id="ARBA00022448"/>
    </source>
</evidence>
<dbReference type="InterPro" id="IPR044880">
    <property type="entry name" value="NCX_ion-bd_dom_sf"/>
</dbReference>
<evidence type="ECO:0000313" key="11">
    <source>
        <dbReference type="Proteomes" id="UP000193560"/>
    </source>
</evidence>
<dbReference type="GO" id="GO:0016020">
    <property type="term" value="C:membrane"/>
    <property type="evidence" value="ECO:0007669"/>
    <property type="project" value="UniProtKB-SubCell"/>
</dbReference>
<feature type="region of interest" description="Disordered" evidence="7">
    <location>
        <begin position="542"/>
        <end position="570"/>
    </location>
</feature>
<accession>A0A1X2I189</accession>
<feature type="compositionally biased region" description="Low complexity" evidence="7">
    <location>
        <begin position="426"/>
        <end position="436"/>
    </location>
</feature>
<comment type="subcellular location">
    <subcellularLocation>
        <location evidence="1">Membrane</location>
        <topology evidence="1">Multi-pass membrane protein</topology>
    </subcellularLocation>
</comment>
<organism evidence="10 11">
    <name type="scientific">Absidia repens</name>
    <dbReference type="NCBI Taxonomy" id="90262"/>
    <lineage>
        <taxon>Eukaryota</taxon>
        <taxon>Fungi</taxon>
        <taxon>Fungi incertae sedis</taxon>
        <taxon>Mucoromycota</taxon>
        <taxon>Mucoromycotina</taxon>
        <taxon>Mucoromycetes</taxon>
        <taxon>Mucorales</taxon>
        <taxon>Cunninghamellaceae</taxon>
        <taxon>Absidia</taxon>
    </lineage>
</organism>
<sequence>MTSTKSIVYGGFFIIVLIITKILTSDVHSLSLTTMTTKSHCSHLELQDDQCAFVKSHCHGFSAIYLEFYYCSSLWKPMAMGVLLSGLFLLFGAISVVASDFFCPNLQTIASKLELSESLAGVTVLAFGNGSPDLFGTFSAMDTGSGSMAIGEIIGAAFFIVSVITGCMGIIRPFQSKRITFMRDASFLTGAVALLTWIVYHGKIYWYHGLALICYYITYVVTVLLSSYQWQQGVQLHQEEEKDNQGMVITQNLLDETSRLLGSQGKPPRLEIPDQGFSADQQPHLGHILRPTSAYSSNPSISQHQMPRTTSTNGSISTLRPFRRAMTPRVGIRTSFFGAIEFTSQVSAIRRASSTQQMIATQASSLLVPDDQQQKRKRQVSVPQGFWQRTSNLSISSSIPNRRPRASTITTAPLQPPRLFPPPPATANASTSAARPMSPESTNSSMGMAEDYFAYLSTHQPQPMPHPPHLVIPASSPPAPAVNTAPEIRIPEIRLAPPVIDDSSTNTSNANNNRLHVITPSPSMTSNCSDNDCFVSARQSPEITPTTVDHPPLPAVIPPLEEDDDDDEQKPPVMTIPWYDTAVQVSQVLFPTLQEWSYKSWLSCVSSLVAMPLVLVFTLTLPVAEADDVKIDQVEVIPDDDDDYVYHSTSAGGSPSDFHVSYYNNRPGCSYASTTTSPTTPAGYAQPTQQQQQQQQTSQLLLPVPAGASSYLAVPSSASETFHRSPSMHTTMEPTDDDALLQNHGWCRWLVAVQAVISTMFFFGILIFNGFLDSSFLWVGMCIGGVLSVTVMTTTDATHAPSWCWMLAFVGFVISLNWIFLLANAMVGLLQALGKIFDVSEAIMGLTVFAFGNSVGDLVSNTAIAKMGFPTMAISACYAGPLLNMVLGVGVSSTYQIWKSHGHPYPLVIPPTILVSAGGLLTVLLSTLFVVNMNGFHVNKQLGYWTISVYVFCCVTNLLLEFTGFEP</sequence>
<evidence type="ECO:0000256" key="2">
    <source>
        <dbReference type="ARBA" id="ARBA00008170"/>
    </source>
</evidence>
<dbReference type="PANTHER" id="PTHR12266">
    <property type="entry name" value="NA+/CA2+ K+ INDEPENDENT EXCHANGER"/>
    <property type="match status" value="1"/>
</dbReference>
<feature type="transmembrane region" description="Helical" evidence="8">
    <location>
        <begin position="206"/>
        <end position="228"/>
    </location>
</feature>
<feature type="domain" description="Sodium/calcium exchanger membrane region" evidence="9">
    <location>
        <begin position="86"/>
        <end position="224"/>
    </location>
</feature>
<feature type="transmembrane region" description="Helical" evidence="8">
    <location>
        <begin position="749"/>
        <end position="769"/>
    </location>
</feature>
<feature type="region of interest" description="Disordered" evidence="7">
    <location>
        <begin position="502"/>
        <end position="523"/>
    </location>
</feature>
<dbReference type="InterPro" id="IPR004837">
    <property type="entry name" value="NaCa_Exmemb"/>
</dbReference>
<name>A0A1X2I189_9FUNG</name>
<feature type="region of interest" description="Disordered" evidence="7">
    <location>
        <begin position="393"/>
        <end position="444"/>
    </location>
</feature>
<feature type="transmembrane region" description="Helical" evidence="8">
    <location>
        <begin position="872"/>
        <end position="895"/>
    </location>
</feature>
<keyword evidence="6 8" id="KW-0472">Membrane</keyword>
<evidence type="ECO:0000256" key="8">
    <source>
        <dbReference type="SAM" id="Phobius"/>
    </source>
</evidence>
<feature type="transmembrane region" description="Helical" evidence="8">
    <location>
        <begin position="907"/>
        <end position="930"/>
    </location>
</feature>
<comment type="similarity">
    <text evidence="2">Belongs to the Ca(2+):cation antiporter (CaCA) (TC 2.A.19) family.</text>
</comment>
<comment type="caution">
    <text evidence="10">The sequence shown here is derived from an EMBL/GenBank/DDBJ whole genome shotgun (WGS) entry which is preliminary data.</text>
</comment>
<evidence type="ECO:0000259" key="9">
    <source>
        <dbReference type="Pfam" id="PF01699"/>
    </source>
</evidence>
<dbReference type="AlphaFoldDB" id="A0A1X2I189"/>
<keyword evidence="11" id="KW-1185">Reference proteome</keyword>
<keyword evidence="5 8" id="KW-1133">Transmembrane helix</keyword>
<dbReference type="Pfam" id="PF01699">
    <property type="entry name" value="Na_Ca_ex"/>
    <property type="match status" value="2"/>
</dbReference>
<evidence type="ECO:0000256" key="7">
    <source>
        <dbReference type="SAM" id="MobiDB-lite"/>
    </source>
</evidence>
<dbReference type="Proteomes" id="UP000193560">
    <property type="component" value="Unassembled WGS sequence"/>
</dbReference>
<feature type="region of interest" description="Disordered" evidence="7">
    <location>
        <begin position="674"/>
        <end position="697"/>
    </location>
</feature>
<evidence type="ECO:0000313" key="10">
    <source>
        <dbReference type="EMBL" id="ORZ07190.1"/>
    </source>
</evidence>
<reference evidence="10 11" key="1">
    <citation type="submission" date="2016-07" db="EMBL/GenBank/DDBJ databases">
        <title>Pervasive Adenine N6-methylation of Active Genes in Fungi.</title>
        <authorList>
            <consortium name="DOE Joint Genome Institute"/>
            <person name="Mondo S.J."/>
            <person name="Dannebaum R.O."/>
            <person name="Kuo R.C."/>
            <person name="Labutti K."/>
            <person name="Haridas S."/>
            <person name="Kuo A."/>
            <person name="Salamov A."/>
            <person name="Ahrendt S.R."/>
            <person name="Lipzen A."/>
            <person name="Sullivan W."/>
            <person name="Andreopoulos W.B."/>
            <person name="Clum A."/>
            <person name="Lindquist E."/>
            <person name="Daum C."/>
            <person name="Ramamoorthy G.K."/>
            <person name="Gryganskyi A."/>
            <person name="Culley D."/>
            <person name="Magnuson J.K."/>
            <person name="James T.Y."/>
            <person name="O'Malley M.A."/>
            <person name="Stajich J.E."/>
            <person name="Spatafora J.W."/>
            <person name="Visel A."/>
            <person name="Grigoriev I.V."/>
        </authorList>
    </citation>
    <scope>NUCLEOTIDE SEQUENCE [LARGE SCALE GENOMIC DNA]</scope>
    <source>
        <strain evidence="10 11">NRRL 1336</strain>
    </source>
</reference>
<feature type="transmembrane region" description="Helical" evidence="8">
    <location>
        <begin position="153"/>
        <end position="174"/>
    </location>
</feature>
<feature type="transmembrane region" description="Helical" evidence="8">
    <location>
        <begin position="775"/>
        <end position="793"/>
    </location>
</feature>
<dbReference type="OrthoDB" id="407410at2759"/>
<feature type="transmembrane region" description="Helical" evidence="8">
    <location>
        <begin position="805"/>
        <end position="830"/>
    </location>
</feature>
<keyword evidence="3" id="KW-0813">Transport</keyword>
<dbReference type="InterPro" id="IPR051359">
    <property type="entry name" value="CaCA_antiporter"/>
</dbReference>
<feature type="transmembrane region" description="Helical" evidence="8">
    <location>
        <begin position="78"/>
        <end position="98"/>
    </location>
</feature>
<dbReference type="GO" id="GO:0008324">
    <property type="term" value="F:monoatomic cation transmembrane transporter activity"/>
    <property type="evidence" value="ECO:0007669"/>
    <property type="project" value="TreeGrafter"/>
</dbReference>
<protein>
    <submittedName>
        <fullName evidence="10">Sodium/calcium exchanger protein-domain-containing protein</fullName>
    </submittedName>
</protein>